<name>W0RYW0_PORPP</name>
<evidence type="ECO:0000313" key="7">
    <source>
        <dbReference type="EMBL" id="ATJ02985.1"/>
    </source>
</evidence>
<gene>
    <name evidence="8" type="primary">mntA</name>
</gene>
<evidence type="ECO:0000256" key="5">
    <source>
        <dbReference type="ARBA" id="ARBA00022840"/>
    </source>
</evidence>
<sequence>MIRKKFKVTDLSVKYKHKLILNNIDFTIETGKIIGIIGPNGAGKSTLFKAILGLINKEKGTIFYDNIPLEKQRELIAYIPQRSQIDWDFPVTVWDIVLMGRIIKTGWFNQFSKESYEKVDYALEKLEIAHLKNRKIGELSGGQQQRVFLARSIAQGAEIFCLDEPLSGVDYKTQANIFKILRDLAIQNKLIIVIHHDLSDIVKYFDELILLNQKIIALGQCEDVLKENLLHEAYV</sequence>
<reference evidence="8" key="1">
    <citation type="journal article" date="2014" name="J. Plant Res.">
        <title>Analysis of the complete plastid genome of the unicellular red alga Porphyridium purpureum.</title>
        <authorList>
            <person name="Tajima N."/>
            <person name="Sato S."/>
            <person name="Maruyama F."/>
            <person name="Kurokawa K."/>
            <person name="Ohta H."/>
            <person name="Tabata S."/>
            <person name="Sekine K."/>
            <person name="Moriyama T."/>
            <person name="Sato N."/>
        </authorList>
    </citation>
    <scope>NUCLEOTIDE SEQUENCE</scope>
</reference>
<dbReference type="SMART" id="SM00382">
    <property type="entry name" value="AAA"/>
    <property type="match status" value="1"/>
</dbReference>
<keyword evidence="3" id="KW-0813">Transport</keyword>
<keyword evidence="8" id="KW-0934">Plastid</keyword>
<dbReference type="GeneID" id="17963965"/>
<dbReference type="Pfam" id="PF00005">
    <property type="entry name" value="ABC_tran"/>
    <property type="match status" value="1"/>
</dbReference>
<keyword evidence="4" id="KW-0547">Nucleotide-binding</keyword>
<dbReference type="AlphaFoldDB" id="W0RYW0"/>
<organism evidence="8">
    <name type="scientific">Porphyridium purpureum</name>
    <name type="common">Red alga</name>
    <name type="synonym">Porphyridium cruentum</name>
    <dbReference type="NCBI Taxonomy" id="35688"/>
    <lineage>
        <taxon>Eukaryota</taxon>
        <taxon>Rhodophyta</taxon>
        <taxon>Bangiophyceae</taxon>
        <taxon>Porphyridiales</taxon>
        <taxon>Porphyridiaceae</taxon>
        <taxon>Porphyridium</taxon>
    </lineage>
</organism>
<dbReference type="InterPro" id="IPR017871">
    <property type="entry name" value="ABC_transporter-like_CS"/>
</dbReference>
<dbReference type="GO" id="GO:0005524">
    <property type="term" value="F:ATP binding"/>
    <property type="evidence" value="ECO:0007669"/>
    <property type="project" value="UniProtKB-KW"/>
</dbReference>
<keyword evidence="5 8" id="KW-0067">ATP-binding</keyword>
<evidence type="ECO:0000313" key="8">
    <source>
        <dbReference type="EMBL" id="BAO23771.1"/>
    </source>
</evidence>
<dbReference type="EMBL" id="AP012987">
    <property type="protein sequence ID" value="BAO23771.1"/>
    <property type="molecule type" value="Genomic_DNA"/>
</dbReference>
<keyword evidence="8" id="KW-0150">Chloroplast</keyword>
<protein>
    <recommendedName>
        <fullName evidence="2">Probable ATP-dependent transporter ycf16</fullName>
    </recommendedName>
</protein>
<comment type="similarity">
    <text evidence="1">Belongs to the ABC transporter superfamily.</text>
</comment>
<feature type="domain" description="ABC transporter" evidence="6">
    <location>
        <begin position="6"/>
        <end position="235"/>
    </location>
</feature>
<dbReference type="RefSeq" id="YP_008965795.1">
    <property type="nucleotide sequence ID" value="NC_023133.1"/>
</dbReference>
<dbReference type="InterPro" id="IPR050153">
    <property type="entry name" value="Metal_Ion_Import_ABC"/>
</dbReference>
<dbReference type="Gene3D" id="3.40.50.300">
    <property type="entry name" value="P-loop containing nucleotide triphosphate hydrolases"/>
    <property type="match status" value="1"/>
</dbReference>
<dbReference type="PROSITE" id="PS00211">
    <property type="entry name" value="ABC_TRANSPORTER_1"/>
    <property type="match status" value="1"/>
</dbReference>
<dbReference type="InterPro" id="IPR003439">
    <property type="entry name" value="ABC_transporter-like_ATP-bd"/>
</dbReference>
<dbReference type="InterPro" id="IPR003593">
    <property type="entry name" value="AAA+_ATPase"/>
</dbReference>
<dbReference type="GO" id="GO:0016887">
    <property type="term" value="F:ATP hydrolysis activity"/>
    <property type="evidence" value="ECO:0007669"/>
    <property type="project" value="InterPro"/>
</dbReference>
<evidence type="ECO:0000256" key="4">
    <source>
        <dbReference type="ARBA" id="ARBA00022741"/>
    </source>
</evidence>
<dbReference type="PROSITE" id="PS50893">
    <property type="entry name" value="ABC_TRANSPORTER_2"/>
    <property type="match status" value="1"/>
</dbReference>
<dbReference type="FunFam" id="3.40.50.300:FF:000134">
    <property type="entry name" value="Iron-enterobactin ABC transporter ATP-binding protein"/>
    <property type="match status" value="1"/>
</dbReference>
<dbReference type="EMBL" id="MF401423">
    <property type="protein sequence ID" value="ATJ02985.1"/>
    <property type="molecule type" value="Genomic_DNA"/>
</dbReference>
<evidence type="ECO:0000256" key="1">
    <source>
        <dbReference type="ARBA" id="ARBA00005417"/>
    </source>
</evidence>
<evidence type="ECO:0000256" key="3">
    <source>
        <dbReference type="ARBA" id="ARBA00022448"/>
    </source>
</evidence>
<dbReference type="CDD" id="cd03235">
    <property type="entry name" value="ABC_Metallic_Cations"/>
    <property type="match status" value="1"/>
</dbReference>
<dbReference type="PANTHER" id="PTHR42734">
    <property type="entry name" value="METAL TRANSPORT SYSTEM ATP-BINDING PROTEIN TM_0124-RELATED"/>
    <property type="match status" value="1"/>
</dbReference>
<evidence type="ECO:0000259" key="6">
    <source>
        <dbReference type="PROSITE" id="PS50893"/>
    </source>
</evidence>
<dbReference type="SUPFAM" id="SSF52540">
    <property type="entry name" value="P-loop containing nucleoside triphosphate hydrolases"/>
    <property type="match status" value="1"/>
</dbReference>
<accession>W0RYW0</accession>
<reference evidence="7" key="2">
    <citation type="journal article" date="2017" name="Mitochondrial DNA Part B Resour">
        <title>Characterization of the complete plastid genome of Porphyridium purpureum strain CCMP1328.</title>
        <authorList>
            <person name="Bi G."/>
        </authorList>
    </citation>
    <scope>NUCLEOTIDE SEQUENCE</scope>
</reference>
<evidence type="ECO:0000256" key="2">
    <source>
        <dbReference type="ARBA" id="ARBA00014334"/>
    </source>
</evidence>
<dbReference type="InterPro" id="IPR027417">
    <property type="entry name" value="P-loop_NTPase"/>
</dbReference>
<proteinExistence type="inferred from homology"/>
<geneLocation type="plastid" evidence="8"/>
<dbReference type="PANTHER" id="PTHR42734:SF5">
    <property type="entry name" value="IRON TRANSPORT SYSTEM ATP-BINDING PROTEIN HI_0361-RELATED"/>
    <property type="match status" value="1"/>
</dbReference>